<dbReference type="AlphaFoldDB" id="A0A2V3IPW9"/>
<dbReference type="PANTHER" id="PTHR48069">
    <property type="entry name" value="DIHYDROFOLATE REDUCTASE"/>
    <property type="match status" value="1"/>
</dbReference>
<evidence type="ECO:0000259" key="7">
    <source>
        <dbReference type="PROSITE" id="PS51330"/>
    </source>
</evidence>
<proteinExistence type="inferred from homology"/>
<evidence type="ECO:0000256" key="3">
    <source>
        <dbReference type="ARBA" id="ARBA00022563"/>
    </source>
</evidence>
<gene>
    <name evidence="8" type="ORF">BWQ96_06108</name>
</gene>
<dbReference type="Proteomes" id="UP000247409">
    <property type="component" value="Unassembled WGS sequence"/>
</dbReference>
<dbReference type="GO" id="GO:0046655">
    <property type="term" value="P:folic acid metabolic process"/>
    <property type="evidence" value="ECO:0007669"/>
    <property type="project" value="TreeGrafter"/>
</dbReference>
<evidence type="ECO:0000256" key="4">
    <source>
        <dbReference type="ARBA" id="ARBA00022857"/>
    </source>
</evidence>
<accession>A0A2V3IPW9</accession>
<dbReference type="PROSITE" id="PS51330">
    <property type="entry name" value="DHFR_2"/>
    <property type="match status" value="1"/>
</dbReference>
<comment type="pathway">
    <text evidence="1">Cofactor biosynthesis; tetrahydrofolate biosynthesis; 5,6,7,8-tetrahydrofolate from 7,8-dihydrofolate: step 1/1.</text>
</comment>
<evidence type="ECO:0000313" key="9">
    <source>
        <dbReference type="Proteomes" id="UP000247409"/>
    </source>
</evidence>
<dbReference type="GO" id="GO:0050661">
    <property type="term" value="F:NADP binding"/>
    <property type="evidence" value="ECO:0007669"/>
    <property type="project" value="InterPro"/>
</dbReference>
<dbReference type="GO" id="GO:0046452">
    <property type="term" value="P:dihydrofolate metabolic process"/>
    <property type="evidence" value="ECO:0007669"/>
    <property type="project" value="TreeGrafter"/>
</dbReference>
<dbReference type="InterPro" id="IPR001796">
    <property type="entry name" value="DHFR_dom"/>
</dbReference>
<keyword evidence="3" id="KW-0554">One-carbon metabolism</keyword>
<dbReference type="GO" id="GO:0004146">
    <property type="term" value="F:dihydrofolate reductase activity"/>
    <property type="evidence" value="ECO:0007669"/>
    <property type="project" value="UniProtKB-EC"/>
</dbReference>
<dbReference type="UniPathway" id="UPA00077">
    <property type="reaction ID" value="UER00158"/>
</dbReference>
<evidence type="ECO:0000313" key="8">
    <source>
        <dbReference type="EMBL" id="PXF44135.1"/>
    </source>
</evidence>
<evidence type="ECO:0000256" key="6">
    <source>
        <dbReference type="RuleBase" id="RU004474"/>
    </source>
</evidence>
<dbReference type="GO" id="GO:0046654">
    <property type="term" value="P:tetrahydrofolate biosynthetic process"/>
    <property type="evidence" value="ECO:0007669"/>
    <property type="project" value="UniProtKB-UniPathway"/>
</dbReference>
<evidence type="ECO:0000256" key="2">
    <source>
        <dbReference type="ARBA" id="ARBA00012856"/>
    </source>
</evidence>
<keyword evidence="9" id="KW-1185">Reference proteome</keyword>
<dbReference type="Gene3D" id="3.40.430.10">
    <property type="entry name" value="Dihydrofolate Reductase, subunit A"/>
    <property type="match status" value="1"/>
</dbReference>
<dbReference type="EMBL" id="NBIV01000101">
    <property type="protein sequence ID" value="PXF44135.1"/>
    <property type="molecule type" value="Genomic_DNA"/>
</dbReference>
<dbReference type="InterPro" id="IPR012259">
    <property type="entry name" value="DHFR"/>
</dbReference>
<dbReference type="OrthoDB" id="4664297at2759"/>
<comment type="similarity">
    <text evidence="6">Belongs to the dihydrofolate reductase family.</text>
</comment>
<dbReference type="SUPFAM" id="SSF53597">
    <property type="entry name" value="Dihydrofolate reductase-like"/>
    <property type="match status" value="1"/>
</dbReference>
<dbReference type="PROSITE" id="PS00075">
    <property type="entry name" value="DHFR_1"/>
    <property type="match status" value="1"/>
</dbReference>
<dbReference type="PANTHER" id="PTHR48069:SF3">
    <property type="entry name" value="DIHYDROFOLATE REDUCTASE"/>
    <property type="match status" value="1"/>
</dbReference>
<dbReference type="STRING" id="448386.A0A2V3IPW9"/>
<dbReference type="InterPro" id="IPR017925">
    <property type="entry name" value="DHFR_CS"/>
</dbReference>
<evidence type="ECO:0000256" key="1">
    <source>
        <dbReference type="ARBA" id="ARBA00004903"/>
    </source>
</evidence>
<dbReference type="GO" id="GO:0006730">
    <property type="term" value="P:one-carbon metabolic process"/>
    <property type="evidence" value="ECO:0007669"/>
    <property type="project" value="UniProtKB-KW"/>
</dbReference>
<name>A0A2V3IPW9_9FLOR</name>
<reference evidence="8 9" key="1">
    <citation type="journal article" date="2018" name="Mol. Biol. Evol.">
        <title>Analysis of the draft genome of the red seaweed Gracilariopsis chorda provides insights into genome size evolution in Rhodophyta.</title>
        <authorList>
            <person name="Lee J."/>
            <person name="Yang E.C."/>
            <person name="Graf L."/>
            <person name="Yang J.H."/>
            <person name="Qiu H."/>
            <person name="Zel Zion U."/>
            <person name="Chan C.X."/>
            <person name="Stephens T.G."/>
            <person name="Weber A.P.M."/>
            <person name="Boo G.H."/>
            <person name="Boo S.M."/>
            <person name="Kim K.M."/>
            <person name="Shin Y."/>
            <person name="Jung M."/>
            <person name="Lee S.J."/>
            <person name="Yim H.S."/>
            <person name="Lee J.H."/>
            <person name="Bhattacharya D."/>
            <person name="Yoon H.S."/>
        </authorList>
    </citation>
    <scope>NUCLEOTIDE SEQUENCE [LARGE SCALE GENOMIC DNA]</scope>
    <source>
        <strain evidence="8 9">SKKU-2015</strain>
        <tissue evidence="8">Whole body</tissue>
    </source>
</reference>
<sequence length="258" mass="29748">MPDQHHPTQLSLPYNKPHTKRCTLLSRFEAHTFPQHNNAILAAHLRPRASVSPRMQKPIISLVVAYTRVNRVIGIRDALPWPRLQADMRRFAKLTYYHAIIMGRKTFESDPINSSPLPHRRNIVLSRNPVWIPPQGVLHAFDWDEALLLADSGFGAAGYHDGSRMVRTPLCNRHIFVLGGQSVYKLALDRGCQWVFATEIDGQMPGDSFFPELPSSEWDRVPPSDCPRHWASEHQFREKGYTFSFVTYKRKDHPYLLF</sequence>
<dbReference type="PRINTS" id="PR00070">
    <property type="entry name" value="DHFR"/>
</dbReference>
<evidence type="ECO:0000256" key="5">
    <source>
        <dbReference type="ARBA" id="ARBA00023002"/>
    </source>
</evidence>
<feature type="domain" description="DHFR" evidence="7">
    <location>
        <begin position="59"/>
        <end position="250"/>
    </location>
</feature>
<dbReference type="InterPro" id="IPR024072">
    <property type="entry name" value="DHFR-like_dom_sf"/>
</dbReference>
<organism evidence="8 9">
    <name type="scientific">Gracilariopsis chorda</name>
    <dbReference type="NCBI Taxonomy" id="448386"/>
    <lineage>
        <taxon>Eukaryota</taxon>
        <taxon>Rhodophyta</taxon>
        <taxon>Florideophyceae</taxon>
        <taxon>Rhodymeniophycidae</taxon>
        <taxon>Gracilariales</taxon>
        <taxon>Gracilariaceae</taxon>
        <taxon>Gracilariopsis</taxon>
    </lineage>
</organism>
<dbReference type="CDD" id="cd00209">
    <property type="entry name" value="DHFR"/>
    <property type="match status" value="1"/>
</dbReference>
<keyword evidence="4" id="KW-0521">NADP</keyword>
<keyword evidence="5" id="KW-0560">Oxidoreductase</keyword>
<protein>
    <recommendedName>
        <fullName evidence="2">dihydrofolate reductase</fullName>
        <ecNumber evidence="2">1.5.1.3</ecNumber>
    </recommendedName>
</protein>
<dbReference type="EC" id="1.5.1.3" evidence="2"/>
<dbReference type="Pfam" id="PF00186">
    <property type="entry name" value="DHFR_1"/>
    <property type="match status" value="1"/>
</dbReference>
<comment type="caution">
    <text evidence="8">The sequence shown here is derived from an EMBL/GenBank/DDBJ whole genome shotgun (WGS) entry which is preliminary data.</text>
</comment>